<reference evidence="2 3" key="1">
    <citation type="submission" date="2020-11" db="EMBL/GenBank/DDBJ databases">
        <title>Fusibacter basophilias sp. nov.</title>
        <authorList>
            <person name="Qiu D."/>
        </authorList>
    </citation>
    <scope>NUCLEOTIDE SEQUENCE [LARGE SCALE GENOMIC DNA]</scope>
    <source>
        <strain evidence="2 3">Q10-2</strain>
    </source>
</reference>
<dbReference type="NCBIfam" id="TIGR01891">
    <property type="entry name" value="amidohydrolases"/>
    <property type="match status" value="1"/>
</dbReference>
<dbReference type="SUPFAM" id="SSF55031">
    <property type="entry name" value="Bacterial exopeptidase dimerisation domain"/>
    <property type="match status" value="1"/>
</dbReference>
<evidence type="ECO:0000313" key="3">
    <source>
        <dbReference type="Proteomes" id="UP000614200"/>
    </source>
</evidence>
<proteinExistence type="predicted"/>
<dbReference type="InterPro" id="IPR002933">
    <property type="entry name" value="Peptidase_M20"/>
</dbReference>
<evidence type="ECO:0000259" key="1">
    <source>
        <dbReference type="Pfam" id="PF07687"/>
    </source>
</evidence>
<sequence>MYLENPSFLKIKDLEPWLIETRRKIHINPELSEREQETQAFIEALLDEMGIAHKRYADTGVVAVLEGGVQSENMRVVGIRADIDALPINERILSPYRSEKPGVMHACGHDAHTTILLGTLKYLKEHQDSWSGTVKGFFQPAEETIGGAQRMVAEGCMDSPKVDFVLGLHVMPYLEVGQIETREGKLNAASDGLKIVVKGKSAHGAYPEKGVDAINISAQIQIAIANLMSRQISPLDQAVVSINQIRGGVKDNIICDEVIMSGMMRTSDETLRGALKDKITRVAEGIAHSNDGEVAVSFSEGYPALVNDVAVARQIKKIASQCLGEENVFEKEAPSLGVEDFSFFLDRAPGAFYHLGCGNKEKNITSSLHTDTFDIDESCLAVGVFLQCEMSLSILKKEA</sequence>
<dbReference type="PANTHER" id="PTHR11014">
    <property type="entry name" value="PEPTIDASE M20 FAMILY MEMBER"/>
    <property type="match status" value="1"/>
</dbReference>
<gene>
    <name evidence="2" type="ORF">ISU02_06440</name>
</gene>
<dbReference type="InterPro" id="IPR011650">
    <property type="entry name" value="Peptidase_M20_dimer"/>
</dbReference>
<dbReference type="InterPro" id="IPR017439">
    <property type="entry name" value="Amidohydrolase"/>
</dbReference>
<dbReference type="Proteomes" id="UP000614200">
    <property type="component" value="Unassembled WGS sequence"/>
</dbReference>
<comment type="caution">
    <text evidence="2">The sequence shown here is derived from an EMBL/GenBank/DDBJ whole genome shotgun (WGS) entry which is preliminary data.</text>
</comment>
<dbReference type="Pfam" id="PF01546">
    <property type="entry name" value="Peptidase_M20"/>
    <property type="match status" value="1"/>
</dbReference>
<dbReference type="RefSeq" id="WP_194700987.1">
    <property type="nucleotide sequence ID" value="NZ_JADKNH010000003.1"/>
</dbReference>
<evidence type="ECO:0000313" key="2">
    <source>
        <dbReference type="EMBL" id="MBF4692748.1"/>
    </source>
</evidence>
<dbReference type="SUPFAM" id="SSF53187">
    <property type="entry name" value="Zn-dependent exopeptidases"/>
    <property type="match status" value="1"/>
</dbReference>
<dbReference type="Gene3D" id="3.40.630.10">
    <property type="entry name" value="Zn peptidases"/>
    <property type="match status" value="1"/>
</dbReference>
<dbReference type="Pfam" id="PF07687">
    <property type="entry name" value="M20_dimer"/>
    <property type="match status" value="1"/>
</dbReference>
<keyword evidence="3" id="KW-1185">Reference proteome</keyword>
<dbReference type="EMBL" id="JADKNH010000003">
    <property type="protein sequence ID" value="MBF4692748.1"/>
    <property type="molecule type" value="Genomic_DNA"/>
</dbReference>
<dbReference type="InterPro" id="IPR036264">
    <property type="entry name" value="Bact_exopeptidase_dim_dom"/>
</dbReference>
<dbReference type="CDD" id="cd03886">
    <property type="entry name" value="M20_Acy1"/>
    <property type="match status" value="1"/>
</dbReference>
<dbReference type="Gene3D" id="3.30.70.360">
    <property type="match status" value="1"/>
</dbReference>
<protein>
    <submittedName>
        <fullName evidence="2">Amidohydrolase</fullName>
    </submittedName>
</protein>
<dbReference type="PANTHER" id="PTHR11014:SF63">
    <property type="entry name" value="METALLOPEPTIDASE, PUTATIVE (AFU_ORTHOLOGUE AFUA_6G09600)-RELATED"/>
    <property type="match status" value="1"/>
</dbReference>
<organism evidence="2 3">
    <name type="scientific">Fusibacter ferrireducens</name>
    <dbReference type="NCBI Taxonomy" id="2785058"/>
    <lineage>
        <taxon>Bacteria</taxon>
        <taxon>Bacillati</taxon>
        <taxon>Bacillota</taxon>
        <taxon>Clostridia</taxon>
        <taxon>Eubacteriales</taxon>
        <taxon>Eubacteriales Family XII. Incertae Sedis</taxon>
        <taxon>Fusibacter</taxon>
    </lineage>
</organism>
<name>A0ABR9ZRH4_9FIRM</name>
<dbReference type="PIRSF" id="PIRSF005962">
    <property type="entry name" value="Pept_M20D_amidohydro"/>
    <property type="match status" value="1"/>
</dbReference>
<accession>A0ABR9ZRH4</accession>
<feature type="domain" description="Peptidase M20 dimerisation" evidence="1">
    <location>
        <begin position="192"/>
        <end position="286"/>
    </location>
</feature>